<feature type="transmembrane region" description="Helical" evidence="9">
    <location>
        <begin position="465"/>
        <end position="489"/>
    </location>
</feature>
<dbReference type="FunFam" id="1.20.1510.10:FF:000022">
    <property type="entry name" value="Cation transporter, putative"/>
    <property type="match status" value="1"/>
</dbReference>
<dbReference type="GO" id="GO:0005385">
    <property type="term" value="F:zinc ion transmembrane transporter activity"/>
    <property type="evidence" value="ECO:0007669"/>
    <property type="project" value="InterPro"/>
</dbReference>
<dbReference type="GO" id="GO:0005794">
    <property type="term" value="C:Golgi apparatus"/>
    <property type="evidence" value="ECO:0007669"/>
    <property type="project" value="TreeGrafter"/>
</dbReference>
<dbReference type="PANTHER" id="PTHR45755">
    <property type="match status" value="1"/>
</dbReference>
<evidence type="ECO:0000313" key="12">
    <source>
        <dbReference type="EMBL" id="GET89776.1"/>
    </source>
</evidence>
<comment type="subcellular location">
    <subcellularLocation>
        <location evidence="1">Vacuole membrane</location>
        <topology evidence="1">Multi-pass membrane protein</topology>
    </subcellularLocation>
</comment>
<dbReference type="Gene3D" id="1.20.1510.10">
    <property type="entry name" value="Cation efflux protein transmembrane domain"/>
    <property type="match status" value="1"/>
</dbReference>
<keyword evidence="7" id="KW-0406">Ion transport</keyword>
<gene>
    <name evidence="12" type="ORF">LtaPh_2713300</name>
</gene>
<dbReference type="GO" id="GO:0006882">
    <property type="term" value="P:intracellular zinc ion homeostasis"/>
    <property type="evidence" value="ECO:0007669"/>
    <property type="project" value="InterPro"/>
</dbReference>
<protein>
    <submittedName>
        <fullName evidence="12">Cation transporter, putative</fullName>
    </submittedName>
</protein>
<feature type="transmembrane region" description="Helical" evidence="9">
    <location>
        <begin position="199"/>
        <end position="218"/>
    </location>
</feature>
<keyword evidence="5 9" id="KW-0812">Transmembrane</keyword>
<dbReference type="AlphaFoldDB" id="A0A640KJ73"/>
<sequence>MQFPAAALTLAASACLVFAYHCARLSGTSAVWLSSFAALMTFLAQLPRILQTKAPVCHSPHDKSRLLSVVACAIFCLSATYGLAELGALRFACACACATGVNQIARTQRRSRNAKLACTLLSCVILALTSDPGRQTRSIIPFSVFGVLCTTCGVYFSTKDVVKKADQTAFLFAACGLSAVGFIATLLEKKPIVENEMLLLLVFCISGLVLAGCISAGLTLQGSAINFVSGAAGLSVASLVCGEKVFPIVYDWESLALLASIGLIFIAHKGLAFADLPVTSPNSFSLTSMQMLKTNQYREGRGVMFTLFSNSRERRLFVFLLLTLSIMLLEFIYGLAVNSLGLISDSFHMMLDGASIVIGLYAAYAASWLPDEKTHPFGYARYEIFGGFINGILLLFISLYVMVESVQRFVDPPEIEGPYLLLVSVIGLAVNVVGVIFFHDSHGHSHSHSHGNACSGHVDHNMRGVYLHILADLLGSVSVIISSTLIYMFGFWIADPICSALSAILVLLSAFPLLEETGKVLLLSAPNHQSNYSDKLREALLATSLLQDIESAKLWIHSTPPRELIICTVSGKLRNNVVYTSARKQITEAATTHLMHHLDVQNISFVLHLE</sequence>
<dbReference type="Pfam" id="PF01545">
    <property type="entry name" value="Cation_efflux"/>
    <property type="match status" value="1"/>
</dbReference>
<dbReference type="Proteomes" id="UP000419144">
    <property type="component" value="Unassembled WGS sequence"/>
</dbReference>
<evidence type="ECO:0000256" key="6">
    <source>
        <dbReference type="ARBA" id="ARBA00022989"/>
    </source>
</evidence>
<feature type="transmembrane region" description="Helical" evidence="9">
    <location>
        <begin position="384"/>
        <end position="403"/>
    </location>
</feature>
<feature type="transmembrane region" description="Helical" evidence="9">
    <location>
        <begin position="139"/>
        <end position="157"/>
    </location>
</feature>
<evidence type="ECO:0000256" key="7">
    <source>
        <dbReference type="ARBA" id="ARBA00023065"/>
    </source>
</evidence>
<name>A0A640KJ73_LEITA</name>
<keyword evidence="4" id="KW-0926">Vacuole</keyword>
<evidence type="ECO:0000313" key="13">
    <source>
        <dbReference type="Proteomes" id="UP000419144"/>
    </source>
</evidence>
<evidence type="ECO:0000256" key="5">
    <source>
        <dbReference type="ARBA" id="ARBA00022692"/>
    </source>
</evidence>
<dbReference type="InterPro" id="IPR058533">
    <property type="entry name" value="Cation_efflux_TM"/>
</dbReference>
<dbReference type="EMBL" id="BLBS01000037">
    <property type="protein sequence ID" value="GET89776.1"/>
    <property type="molecule type" value="Genomic_DNA"/>
</dbReference>
<feature type="transmembrane region" description="Helical" evidence="9">
    <location>
        <begin position="349"/>
        <end position="369"/>
    </location>
</feature>
<feature type="transmembrane region" description="Helical" evidence="9">
    <location>
        <begin position="29"/>
        <end position="46"/>
    </location>
</feature>
<dbReference type="PANTHER" id="PTHR45755:SF4">
    <property type="entry name" value="ZINC TRANSPORTER 7"/>
    <property type="match status" value="1"/>
</dbReference>
<reference evidence="12" key="1">
    <citation type="submission" date="2019-11" db="EMBL/GenBank/DDBJ databases">
        <title>Leishmania tarentolae CDS.</title>
        <authorList>
            <person name="Goto Y."/>
            <person name="Yamagishi J."/>
        </authorList>
    </citation>
    <scope>NUCLEOTIDE SEQUENCE [LARGE SCALE GENOMIC DNA]</scope>
    <source>
        <strain evidence="12">Parrot Tar II</strain>
    </source>
</reference>
<dbReference type="InterPro" id="IPR045316">
    <property type="entry name" value="Msc2-like"/>
</dbReference>
<dbReference type="NCBIfam" id="TIGR01297">
    <property type="entry name" value="CDF"/>
    <property type="match status" value="1"/>
</dbReference>
<evidence type="ECO:0000256" key="4">
    <source>
        <dbReference type="ARBA" id="ARBA00022554"/>
    </source>
</evidence>
<organism evidence="12 13">
    <name type="scientific">Leishmania tarentolae</name>
    <name type="common">Sauroleishmania tarentolae</name>
    <dbReference type="NCBI Taxonomy" id="5689"/>
    <lineage>
        <taxon>Eukaryota</taxon>
        <taxon>Discoba</taxon>
        <taxon>Euglenozoa</taxon>
        <taxon>Kinetoplastea</taxon>
        <taxon>Metakinetoplastina</taxon>
        <taxon>Trypanosomatida</taxon>
        <taxon>Trypanosomatidae</taxon>
        <taxon>Leishmaniinae</taxon>
        <taxon>Leishmania</taxon>
        <taxon>lizard Leishmania</taxon>
    </lineage>
</organism>
<proteinExistence type="inferred from homology"/>
<feature type="signal peptide" evidence="10">
    <location>
        <begin position="1"/>
        <end position="19"/>
    </location>
</feature>
<comment type="similarity">
    <text evidence="2">Belongs to the cation diffusion facilitator (CDF) transporter (TC 2.A.4) family. SLC30A subfamily.</text>
</comment>
<keyword evidence="10" id="KW-0732">Signal</keyword>
<accession>A0A640KJ73</accession>
<dbReference type="OrthoDB" id="78669at2759"/>
<feature type="transmembrane region" description="Helical" evidence="9">
    <location>
        <begin position="169"/>
        <end position="187"/>
    </location>
</feature>
<dbReference type="InterPro" id="IPR002524">
    <property type="entry name" value="Cation_efflux"/>
</dbReference>
<dbReference type="InterPro" id="IPR027469">
    <property type="entry name" value="Cation_efflux_TMD_sf"/>
</dbReference>
<feature type="transmembrane region" description="Helical" evidence="9">
    <location>
        <begin position="419"/>
        <end position="439"/>
    </location>
</feature>
<evidence type="ECO:0000256" key="3">
    <source>
        <dbReference type="ARBA" id="ARBA00022448"/>
    </source>
</evidence>
<keyword evidence="3" id="KW-0813">Transport</keyword>
<evidence type="ECO:0000256" key="10">
    <source>
        <dbReference type="SAM" id="SignalP"/>
    </source>
</evidence>
<evidence type="ECO:0000256" key="2">
    <source>
        <dbReference type="ARBA" id="ARBA00008873"/>
    </source>
</evidence>
<evidence type="ECO:0000256" key="9">
    <source>
        <dbReference type="SAM" id="Phobius"/>
    </source>
</evidence>
<comment type="caution">
    <text evidence="12">The sequence shown here is derived from an EMBL/GenBank/DDBJ whole genome shotgun (WGS) entry which is preliminary data.</text>
</comment>
<evidence type="ECO:0000259" key="11">
    <source>
        <dbReference type="Pfam" id="PF01545"/>
    </source>
</evidence>
<dbReference type="VEuPathDB" id="TriTrypDB:LtaPh_2713300"/>
<evidence type="ECO:0000256" key="8">
    <source>
        <dbReference type="ARBA" id="ARBA00023136"/>
    </source>
</evidence>
<feature type="chain" id="PRO_5024899207" evidence="10">
    <location>
        <begin position="20"/>
        <end position="610"/>
    </location>
</feature>
<feature type="transmembrane region" description="Helical" evidence="9">
    <location>
        <begin position="496"/>
        <end position="514"/>
    </location>
</feature>
<evidence type="ECO:0000256" key="1">
    <source>
        <dbReference type="ARBA" id="ARBA00004128"/>
    </source>
</evidence>
<keyword evidence="13" id="KW-1185">Reference proteome</keyword>
<feature type="domain" description="Cation efflux protein transmembrane" evidence="11">
    <location>
        <begin position="316"/>
        <end position="522"/>
    </location>
</feature>
<feature type="transmembrane region" description="Helical" evidence="9">
    <location>
        <begin position="316"/>
        <end position="337"/>
    </location>
</feature>
<keyword evidence="8 9" id="KW-0472">Membrane</keyword>
<dbReference type="SUPFAM" id="SSF161111">
    <property type="entry name" value="Cation efflux protein transmembrane domain-like"/>
    <property type="match status" value="1"/>
</dbReference>
<feature type="transmembrane region" description="Helical" evidence="9">
    <location>
        <begin position="66"/>
        <end position="83"/>
    </location>
</feature>
<keyword evidence="6 9" id="KW-1133">Transmembrane helix</keyword>
<dbReference type="GO" id="GO:0005774">
    <property type="term" value="C:vacuolar membrane"/>
    <property type="evidence" value="ECO:0007669"/>
    <property type="project" value="UniProtKB-SubCell"/>
</dbReference>